<gene>
    <name evidence="1" type="ORF">AO501_12520</name>
</gene>
<evidence type="ECO:0000313" key="1">
    <source>
        <dbReference type="EMBL" id="KQH80010.1"/>
    </source>
</evidence>
<dbReference type="EMBL" id="LKTM01000050">
    <property type="protein sequence ID" value="KQH80010.1"/>
    <property type="molecule type" value="Genomic_DNA"/>
</dbReference>
<comment type="caution">
    <text evidence="1">The sequence shown here is derived from an EMBL/GenBank/DDBJ whole genome shotgun (WGS) entry which is preliminary data.</text>
</comment>
<evidence type="ECO:0000313" key="2">
    <source>
        <dbReference type="Proteomes" id="UP000051677"/>
    </source>
</evidence>
<dbReference type="Proteomes" id="UP000051677">
    <property type="component" value="Unassembled WGS sequence"/>
</dbReference>
<dbReference type="AlphaFoldDB" id="A0A0Q2LWA7"/>
<accession>A0A0Q2LWA7</accession>
<name>A0A0Q2LWA7_MYCGO</name>
<protein>
    <submittedName>
        <fullName evidence="1">Uncharacterized protein</fullName>
    </submittedName>
</protein>
<dbReference type="OrthoDB" id="4731647at2"/>
<reference evidence="1 2" key="1">
    <citation type="submission" date="2015-10" db="EMBL/GenBank/DDBJ databases">
        <title>Mycobacterium gordonae draft genome assembly.</title>
        <authorList>
            <person name="Ustinova V."/>
            <person name="Smirnova T."/>
            <person name="Blagodatskikh K."/>
            <person name="Varlamov D."/>
            <person name="Larionova E."/>
            <person name="Chernousova L."/>
        </authorList>
    </citation>
    <scope>NUCLEOTIDE SEQUENCE [LARGE SCALE GENOMIC DNA]</scope>
    <source>
        <strain evidence="1 2">CTRI 14-8773</strain>
    </source>
</reference>
<organism evidence="1 2">
    <name type="scientific">Mycobacterium gordonae</name>
    <dbReference type="NCBI Taxonomy" id="1778"/>
    <lineage>
        <taxon>Bacteria</taxon>
        <taxon>Bacillati</taxon>
        <taxon>Actinomycetota</taxon>
        <taxon>Actinomycetes</taxon>
        <taxon>Mycobacteriales</taxon>
        <taxon>Mycobacteriaceae</taxon>
        <taxon>Mycobacterium</taxon>
    </lineage>
</organism>
<dbReference type="RefSeq" id="WP_055577105.1">
    <property type="nucleotide sequence ID" value="NZ_LKTM01000050.1"/>
</dbReference>
<proteinExistence type="predicted"/>
<sequence>MTTAANPWVTVDNDQAQSLLTFGQTHEDTPSHETDCWIDELAIVQVCTDGLRLRLRGAERDEAIRRMHGRVAIDLIACRLYTTPRTVQRTAARLGLVRHHTMHHHDDLVLR</sequence>